<keyword evidence="1" id="KW-1133">Transmembrane helix</keyword>
<feature type="transmembrane region" description="Helical" evidence="1">
    <location>
        <begin position="83"/>
        <end position="102"/>
    </location>
</feature>
<accession>A0A3M7QVT2</accession>
<gene>
    <name evidence="2" type="ORF">BpHYR1_039212</name>
</gene>
<evidence type="ECO:0000313" key="3">
    <source>
        <dbReference type="Proteomes" id="UP000276133"/>
    </source>
</evidence>
<organism evidence="2 3">
    <name type="scientific">Brachionus plicatilis</name>
    <name type="common">Marine rotifer</name>
    <name type="synonym">Brachionus muelleri</name>
    <dbReference type="NCBI Taxonomy" id="10195"/>
    <lineage>
        <taxon>Eukaryota</taxon>
        <taxon>Metazoa</taxon>
        <taxon>Spiralia</taxon>
        <taxon>Gnathifera</taxon>
        <taxon>Rotifera</taxon>
        <taxon>Eurotatoria</taxon>
        <taxon>Monogononta</taxon>
        <taxon>Pseudotrocha</taxon>
        <taxon>Ploima</taxon>
        <taxon>Brachionidae</taxon>
        <taxon>Brachionus</taxon>
    </lineage>
</organism>
<sequence>MAFKDKLELNFLKRVSHSCRLNTLDLQKNQKKLFKDGKNSRSIFTTVNILNREESHPSYQVPKEICYDLTNATRFNLSKIKILFEYSAFSIVLLNFLFIRRFEKSRIRWTRAVVIKLVQKIIFLFLKSSFDKKKYGYFPNIYIT</sequence>
<comment type="caution">
    <text evidence="2">The sequence shown here is derived from an EMBL/GenBank/DDBJ whole genome shotgun (WGS) entry which is preliminary data.</text>
</comment>
<reference evidence="2 3" key="1">
    <citation type="journal article" date="2018" name="Sci. Rep.">
        <title>Genomic signatures of local adaptation to the degree of environmental predictability in rotifers.</title>
        <authorList>
            <person name="Franch-Gras L."/>
            <person name="Hahn C."/>
            <person name="Garcia-Roger E.M."/>
            <person name="Carmona M.J."/>
            <person name="Serra M."/>
            <person name="Gomez A."/>
        </authorList>
    </citation>
    <scope>NUCLEOTIDE SEQUENCE [LARGE SCALE GENOMIC DNA]</scope>
    <source>
        <strain evidence="2">HYR1</strain>
    </source>
</reference>
<evidence type="ECO:0000256" key="1">
    <source>
        <dbReference type="SAM" id="Phobius"/>
    </source>
</evidence>
<protein>
    <submittedName>
        <fullName evidence="2">Uncharacterized protein</fullName>
    </submittedName>
</protein>
<dbReference type="EMBL" id="REGN01004943">
    <property type="protein sequence ID" value="RNA15456.1"/>
    <property type="molecule type" value="Genomic_DNA"/>
</dbReference>
<proteinExistence type="predicted"/>
<dbReference type="Proteomes" id="UP000276133">
    <property type="component" value="Unassembled WGS sequence"/>
</dbReference>
<name>A0A3M7QVT2_BRAPC</name>
<evidence type="ECO:0000313" key="2">
    <source>
        <dbReference type="EMBL" id="RNA15456.1"/>
    </source>
</evidence>
<keyword evidence="1" id="KW-0812">Transmembrane</keyword>
<keyword evidence="1" id="KW-0472">Membrane</keyword>
<keyword evidence="3" id="KW-1185">Reference proteome</keyword>
<dbReference type="AlphaFoldDB" id="A0A3M7QVT2"/>